<keyword evidence="1" id="KW-0808">Transferase</keyword>
<reference evidence="1 2" key="1">
    <citation type="submission" date="2018-11" db="EMBL/GenBank/DDBJ databases">
        <title>Deinococcus shelandsis sp. nov., isolated from South Shetland Islands soil of Antarctica.</title>
        <authorList>
            <person name="Tian J."/>
        </authorList>
    </citation>
    <scope>NUCLEOTIDE SEQUENCE [LARGE SCALE GENOMIC DNA]</scope>
    <source>
        <strain evidence="1 2">S14-83T</strain>
    </source>
</reference>
<evidence type="ECO:0000313" key="2">
    <source>
        <dbReference type="Proteomes" id="UP000276417"/>
    </source>
</evidence>
<name>A0A3G8YEG0_9DEIO</name>
<dbReference type="InterPro" id="IPR000836">
    <property type="entry name" value="PRTase_dom"/>
</dbReference>
<dbReference type="Proteomes" id="UP000276417">
    <property type="component" value="Chromosome 1"/>
</dbReference>
<organism evidence="1 2">
    <name type="scientific">Deinococcus psychrotolerans</name>
    <dbReference type="NCBI Taxonomy" id="2489213"/>
    <lineage>
        <taxon>Bacteria</taxon>
        <taxon>Thermotogati</taxon>
        <taxon>Deinococcota</taxon>
        <taxon>Deinococci</taxon>
        <taxon>Deinococcales</taxon>
        <taxon>Deinococcaceae</taxon>
        <taxon>Deinococcus</taxon>
    </lineage>
</organism>
<dbReference type="SUPFAM" id="SSF53271">
    <property type="entry name" value="PRTase-like"/>
    <property type="match status" value="1"/>
</dbReference>
<dbReference type="Gene3D" id="3.40.50.2020">
    <property type="match status" value="1"/>
</dbReference>
<keyword evidence="2" id="KW-1185">Reference proteome</keyword>
<sequence>MTTSTGANPYQITVGSVTRQLRLVPVGQMGFVPLIEFIGDSELTKAAAQALVPLIPEGTEALLTVVTNALPLTHELSDLSGLPYQVARKKRRTYMQNPLIQEMPGLTLGVSETLWLDGPHAERLSGKKVVIVQDVIATGSMAMALARLTERAGGTVHGYLAAFKQGENTLPMQYLQELPKWVQS</sequence>
<dbReference type="InterPro" id="IPR029057">
    <property type="entry name" value="PRTase-like"/>
</dbReference>
<dbReference type="CDD" id="cd06223">
    <property type="entry name" value="PRTases_typeI"/>
    <property type="match status" value="1"/>
</dbReference>
<dbReference type="EMBL" id="CP034183">
    <property type="protein sequence ID" value="AZI43230.1"/>
    <property type="molecule type" value="Genomic_DNA"/>
</dbReference>
<dbReference type="AlphaFoldDB" id="A0A3G8YEG0"/>
<dbReference type="NCBIfam" id="NF005592">
    <property type="entry name" value="PRK07322.1"/>
    <property type="match status" value="1"/>
</dbReference>
<proteinExistence type="predicted"/>
<accession>A0A3G8YEG0</accession>
<keyword evidence="1" id="KW-0328">Glycosyltransferase</keyword>
<evidence type="ECO:0000313" key="1">
    <source>
        <dbReference type="EMBL" id="AZI43230.1"/>
    </source>
</evidence>
<dbReference type="KEGG" id="dph:EHF33_11150"/>
<gene>
    <name evidence="1" type="ORF">EHF33_11150</name>
</gene>
<protein>
    <submittedName>
        <fullName evidence="1">Adenine phosphoribosyltransferase</fullName>
    </submittedName>
</protein>
<dbReference type="RefSeq" id="WP_124871371.1">
    <property type="nucleotide sequence ID" value="NZ_CP034183.1"/>
</dbReference>
<dbReference type="GO" id="GO:0016757">
    <property type="term" value="F:glycosyltransferase activity"/>
    <property type="evidence" value="ECO:0007669"/>
    <property type="project" value="UniProtKB-KW"/>
</dbReference>
<dbReference type="PANTHER" id="PTHR43218">
    <property type="entry name" value="PHOSPHORIBOSYLTRANSFERASE-RELATED"/>
    <property type="match status" value="1"/>
</dbReference>
<dbReference type="OrthoDB" id="4213751at2"/>
<dbReference type="PANTHER" id="PTHR43218:SF1">
    <property type="entry name" value="PHOSPHORIBOSYLTRANSFERASE"/>
    <property type="match status" value="1"/>
</dbReference>